<evidence type="ECO:0000313" key="4">
    <source>
        <dbReference type="EMBL" id="MCA6075634.1"/>
    </source>
</evidence>
<dbReference type="PROSITE" id="PS51747">
    <property type="entry name" value="CYT_DCMP_DEAMINASES_2"/>
    <property type="match status" value="1"/>
</dbReference>
<dbReference type="EMBL" id="JAIXNE010000002">
    <property type="protein sequence ID" value="MCA6075634.1"/>
    <property type="molecule type" value="Genomic_DNA"/>
</dbReference>
<dbReference type="PANTHER" id="PTHR11079">
    <property type="entry name" value="CYTOSINE DEAMINASE FAMILY MEMBER"/>
    <property type="match status" value="1"/>
</dbReference>
<organism evidence="4 5">
    <name type="scientific">Fulvivirga sedimenti</name>
    <dbReference type="NCBI Taxonomy" id="2879465"/>
    <lineage>
        <taxon>Bacteria</taxon>
        <taxon>Pseudomonadati</taxon>
        <taxon>Bacteroidota</taxon>
        <taxon>Cytophagia</taxon>
        <taxon>Cytophagales</taxon>
        <taxon>Fulvivirgaceae</taxon>
        <taxon>Fulvivirga</taxon>
    </lineage>
</organism>
<dbReference type="PANTHER" id="PTHR11079:SF162">
    <property type="entry name" value="RIBOFLAVIN BIOSYNTHESIS PROTEIN PYRD, CHLOROPLASTIC"/>
    <property type="match status" value="1"/>
</dbReference>
<dbReference type="PROSITE" id="PS00903">
    <property type="entry name" value="CYT_DCMP_DEAMINASES_1"/>
    <property type="match status" value="1"/>
</dbReference>
<keyword evidence="2" id="KW-0862">Zinc</keyword>
<keyword evidence="1" id="KW-0479">Metal-binding</keyword>
<dbReference type="GO" id="GO:0016787">
    <property type="term" value="F:hydrolase activity"/>
    <property type="evidence" value="ECO:0007669"/>
    <property type="project" value="InterPro"/>
</dbReference>
<dbReference type="AlphaFoldDB" id="A0A9X1KY47"/>
<dbReference type="CDD" id="cd01285">
    <property type="entry name" value="nucleoside_deaminase"/>
    <property type="match status" value="1"/>
</dbReference>
<gene>
    <name evidence="4" type="ORF">LDX50_12205</name>
</gene>
<comment type="caution">
    <text evidence="4">The sequence shown here is derived from an EMBL/GenBank/DDBJ whole genome shotgun (WGS) entry which is preliminary data.</text>
</comment>
<evidence type="ECO:0000256" key="2">
    <source>
        <dbReference type="ARBA" id="ARBA00022833"/>
    </source>
</evidence>
<evidence type="ECO:0000313" key="5">
    <source>
        <dbReference type="Proteomes" id="UP001139409"/>
    </source>
</evidence>
<accession>A0A9X1KY47</accession>
<reference evidence="4" key="1">
    <citation type="submission" date="2021-09" db="EMBL/GenBank/DDBJ databases">
        <title>Fulvivirga sp. isolated from coastal sediment.</title>
        <authorList>
            <person name="Yu H."/>
        </authorList>
    </citation>
    <scope>NUCLEOTIDE SEQUENCE</scope>
    <source>
        <strain evidence="4">1062</strain>
    </source>
</reference>
<dbReference type="SUPFAM" id="SSF53927">
    <property type="entry name" value="Cytidine deaminase-like"/>
    <property type="match status" value="1"/>
</dbReference>
<sequence>MPAHDNRFWMRMAIDLAKEGKTAFGAVLVDEEGNYVGAFNTTKLHGPVAHAEINVIGKMEQLDYDIPEDLTLYSTVEPCPMCMGAILWAGIGTLVYGASIADAAQHGRQILIKSSTVADASWYDIEICSGIEREACLDLFNR</sequence>
<dbReference type="Pfam" id="PF00383">
    <property type="entry name" value="dCMP_cyt_deam_1"/>
    <property type="match status" value="1"/>
</dbReference>
<dbReference type="InterPro" id="IPR016192">
    <property type="entry name" value="APOBEC/CMP_deaminase_Zn-bd"/>
</dbReference>
<proteinExistence type="predicted"/>
<dbReference type="GO" id="GO:0008270">
    <property type="term" value="F:zinc ion binding"/>
    <property type="evidence" value="ECO:0007669"/>
    <property type="project" value="InterPro"/>
</dbReference>
<evidence type="ECO:0000256" key="1">
    <source>
        <dbReference type="ARBA" id="ARBA00022723"/>
    </source>
</evidence>
<dbReference type="RefSeq" id="WP_225698731.1">
    <property type="nucleotide sequence ID" value="NZ_JAIXNE010000002.1"/>
</dbReference>
<protein>
    <submittedName>
        <fullName evidence="4">Nucleoside deaminase</fullName>
    </submittedName>
</protein>
<dbReference type="Gene3D" id="3.40.140.10">
    <property type="entry name" value="Cytidine Deaminase, domain 2"/>
    <property type="match status" value="1"/>
</dbReference>
<dbReference type="Proteomes" id="UP001139409">
    <property type="component" value="Unassembled WGS sequence"/>
</dbReference>
<name>A0A9X1KY47_9BACT</name>
<evidence type="ECO:0000259" key="3">
    <source>
        <dbReference type="PROSITE" id="PS51747"/>
    </source>
</evidence>
<dbReference type="InterPro" id="IPR016193">
    <property type="entry name" value="Cytidine_deaminase-like"/>
</dbReference>
<keyword evidence="5" id="KW-1185">Reference proteome</keyword>
<feature type="domain" description="CMP/dCMP-type deaminase" evidence="3">
    <location>
        <begin position="4"/>
        <end position="111"/>
    </location>
</feature>
<dbReference type="InterPro" id="IPR002125">
    <property type="entry name" value="CMP_dCMP_dom"/>
</dbReference>